<evidence type="ECO:0000313" key="7">
    <source>
        <dbReference type="EMBL" id="OIR08436.1"/>
    </source>
</evidence>
<accession>A0A1J5T3M0</accession>
<dbReference type="GO" id="GO:0043190">
    <property type="term" value="C:ATP-binding cassette (ABC) transporter complex"/>
    <property type="evidence" value="ECO:0007669"/>
    <property type="project" value="InterPro"/>
</dbReference>
<feature type="transmembrane region" description="Helical" evidence="5">
    <location>
        <begin position="233"/>
        <end position="251"/>
    </location>
</feature>
<protein>
    <submittedName>
        <fullName evidence="7">Daunorubicin/doxorubicin resistance ABC transporter permease protein DrrB</fullName>
    </submittedName>
</protein>
<organism evidence="7">
    <name type="scientific">mine drainage metagenome</name>
    <dbReference type="NCBI Taxonomy" id="410659"/>
    <lineage>
        <taxon>unclassified sequences</taxon>
        <taxon>metagenomes</taxon>
        <taxon>ecological metagenomes</taxon>
    </lineage>
</organism>
<feature type="transmembrane region" description="Helical" evidence="5">
    <location>
        <begin position="104"/>
        <end position="126"/>
    </location>
</feature>
<comment type="subcellular location">
    <subcellularLocation>
        <location evidence="1">Membrane</location>
        <topology evidence="1">Multi-pass membrane protein</topology>
    </subcellularLocation>
</comment>
<dbReference type="PANTHER" id="PTHR43229">
    <property type="entry name" value="NODULATION PROTEIN J"/>
    <property type="match status" value="1"/>
</dbReference>
<dbReference type="AlphaFoldDB" id="A0A1J5T3M0"/>
<dbReference type="Pfam" id="PF01061">
    <property type="entry name" value="ABC2_membrane"/>
    <property type="match status" value="1"/>
</dbReference>
<reference evidence="7" key="1">
    <citation type="submission" date="2016-10" db="EMBL/GenBank/DDBJ databases">
        <title>Sequence of Gallionella enrichment culture.</title>
        <authorList>
            <person name="Poehlein A."/>
            <person name="Muehling M."/>
            <person name="Daniel R."/>
        </authorList>
    </citation>
    <scope>NUCLEOTIDE SEQUENCE</scope>
</reference>
<keyword evidence="2 5" id="KW-0812">Transmembrane</keyword>
<dbReference type="PIRSF" id="PIRSF006648">
    <property type="entry name" value="DrrB"/>
    <property type="match status" value="1"/>
</dbReference>
<dbReference type="PRINTS" id="PR00164">
    <property type="entry name" value="ABC2TRNSPORT"/>
</dbReference>
<evidence type="ECO:0000256" key="4">
    <source>
        <dbReference type="ARBA" id="ARBA00023136"/>
    </source>
</evidence>
<feature type="transmembrane region" description="Helical" evidence="5">
    <location>
        <begin position="57"/>
        <end position="83"/>
    </location>
</feature>
<dbReference type="GO" id="GO:0140359">
    <property type="term" value="F:ABC-type transporter activity"/>
    <property type="evidence" value="ECO:0007669"/>
    <property type="project" value="InterPro"/>
</dbReference>
<feature type="transmembrane region" description="Helical" evidence="5">
    <location>
        <begin position="138"/>
        <end position="164"/>
    </location>
</feature>
<dbReference type="PROSITE" id="PS51012">
    <property type="entry name" value="ABC_TM2"/>
    <property type="match status" value="1"/>
</dbReference>
<name>A0A1J5T3M0_9ZZZZ</name>
<dbReference type="PANTHER" id="PTHR43229:SF2">
    <property type="entry name" value="NODULATION PROTEIN J"/>
    <property type="match status" value="1"/>
</dbReference>
<evidence type="ECO:0000259" key="6">
    <source>
        <dbReference type="PROSITE" id="PS51012"/>
    </source>
</evidence>
<proteinExistence type="predicted"/>
<comment type="caution">
    <text evidence="7">The sequence shown here is derived from an EMBL/GenBank/DDBJ whole genome shotgun (WGS) entry which is preliminary data.</text>
</comment>
<feature type="domain" description="ABC transmembrane type-2" evidence="6">
    <location>
        <begin position="24"/>
        <end position="254"/>
    </location>
</feature>
<keyword evidence="3 5" id="KW-1133">Transmembrane helix</keyword>
<dbReference type="EMBL" id="MLJW01000031">
    <property type="protein sequence ID" value="OIR08436.1"/>
    <property type="molecule type" value="Genomic_DNA"/>
</dbReference>
<feature type="transmembrane region" description="Helical" evidence="5">
    <location>
        <begin position="26"/>
        <end position="45"/>
    </location>
</feature>
<gene>
    <name evidence="7" type="primary">drrB_1</name>
    <name evidence="7" type="ORF">GALL_92300</name>
</gene>
<evidence type="ECO:0000256" key="2">
    <source>
        <dbReference type="ARBA" id="ARBA00022692"/>
    </source>
</evidence>
<dbReference type="InterPro" id="IPR013525">
    <property type="entry name" value="ABC2_TM"/>
</dbReference>
<dbReference type="InterPro" id="IPR051784">
    <property type="entry name" value="Nod_factor_ABC_transporter"/>
</dbReference>
<evidence type="ECO:0000256" key="1">
    <source>
        <dbReference type="ARBA" id="ARBA00004141"/>
    </source>
</evidence>
<sequence>MKRFFRESAAIVQVELIKLVRDPTEIISRAVQPLLWLVVFGQVLAQVRGIQTGQLSYLAFITPGILAQSVLFSAIFYGIAIIWERDLGVVHKLLVSPALRISLVFGKAVAAGFRGILQAVVIYLIALVMHVSLRLDPLAIFAVLVSVMLGSGIFATFSLVIACIVKTRERFMGIGQLLTMPMFFASNAIYPLEIMPGWLRFIAQINPLTYLIDALRGLMITGGESVHGYATDFTVMFAVFGVLLFIAVKLYPTLAE</sequence>
<dbReference type="InterPro" id="IPR047817">
    <property type="entry name" value="ABC2_TM_bact-type"/>
</dbReference>
<keyword evidence="4 5" id="KW-0472">Membrane</keyword>
<evidence type="ECO:0000256" key="5">
    <source>
        <dbReference type="SAM" id="Phobius"/>
    </source>
</evidence>
<evidence type="ECO:0000256" key="3">
    <source>
        <dbReference type="ARBA" id="ARBA00022989"/>
    </source>
</evidence>
<dbReference type="InterPro" id="IPR000412">
    <property type="entry name" value="ABC_2_transport"/>
</dbReference>